<sequence>MDELVRVDDVHEIRLVRSRWHPGAAAGHDGPVLVTLTDFTAARSRDLPGIARAGFRLRRHWPVLEGAVGVWLWASPQTRRVGSVAVWTHTAALHGFVGLPDHVAIMRRYRDRGTARSVSWTADRAVSADELSALWSDAHARLTAGTTPN</sequence>
<evidence type="ECO:0008006" key="3">
    <source>
        <dbReference type="Google" id="ProtNLM"/>
    </source>
</evidence>
<protein>
    <recommendedName>
        <fullName evidence="3">DUF3291 domain-containing protein</fullName>
    </recommendedName>
</protein>
<accession>A0ABP9HC82</accession>
<keyword evidence="2" id="KW-1185">Reference proteome</keyword>
<comment type="caution">
    <text evidence="1">The sequence shown here is derived from an EMBL/GenBank/DDBJ whole genome shotgun (WGS) entry which is preliminary data.</text>
</comment>
<dbReference type="Proteomes" id="UP001500466">
    <property type="component" value="Unassembled WGS sequence"/>
</dbReference>
<name>A0ABP9HC82_9ACTN</name>
<dbReference type="EMBL" id="BAABHS010000011">
    <property type="protein sequence ID" value="GAA4967079.1"/>
    <property type="molecule type" value="Genomic_DNA"/>
</dbReference>
<gene>
    <name evidence="1" type="ORF">GCM10023205_34800</name>
</gene>
<evidence type="ECO:0000313" key="1">
    <source>
        <dbReference type="EMBL" id="GAA4967079.1"/>
    </source>
</evidence>
<evidence type="ECO:0000313" key="2">
    <source>
        <dbReference type="Proteomes" id="UP001500466"/>
    </source>
</evidence>
<reference evidence="2" key="1">
    <citation type="journal article" date="2019" name="Int. J. Syst. Evol. Microbiol.">
        <title>The Global Catalogue of Microorganisms (GCM) 10K type strain sequencing project: providing services to taxonomists for standard genome sequencing and annotation.</title>
        <authorList>
            <consortium name="The Broad Institute Genomics Platform"/>
            <consortium name="The Broad Institute Genome Sequencing Center for Infectious Disease"/>
            <person name="Wu L."/>
            <person name="Ma J."/>
        </authorList>
    </citation>
    <scope>NUCLEOTIDE SEQUENCE [LARGE SCALE GENOMIC DNA]</scope>
    <source>
        <strain evidence="2">JCM 17986</strain>
    </source>
</reference>
<proteinExistence type="predicted"/>
<organism evidence="1 2">
    <name type="scientific">Yinghuangia aomiensis</name>
    <dbReference type="NCBI Taxonomy" id="676205"/>
    <lineage>
        <taxon>Bacteria</taxon>
        <taxon>Bacillati</taxon>
        <taxon>Actinomycetota</taxon>
        <taxon>Actinomycetes</taxon>
        <taxon>Kitasatosporales</taxon>
        <taxon>Streptomycetaceae</taxon>
        <taxon>Yinghuangia</taxon>
    </lineage>
</organism>